<dbReference type="HOGENOM" id="CLU_2876554_0_0_10"/>
<keyword evidence="1" id="KW-0812">Transmembrane</keyword>
<keyword evidence="1" id="KW-1133">Transmembrane helix</keyword>
<evidence type="ECO:0000256" key="1">
    <source>
        <dbReference type="SAM" id="Phobius"/>
    </source>
</evidence>
<organism evidence="2 3">
    <name type="scientific">Bacteroides stercoris ATCC 43183</name>
    <dbReference type="NCBI Taxonomy" id="449673"/>
    <lineage>
        <taxon>Bacteria</taxon>
        <taxon>Pseudomonadati</taxon>
        <taxon>Bacteroidota</taxon>
        <taxon>Bacteroidia</taxon>
        <taxon>Bacteroidales</taxon>
        <taxon>Bacteroidaceae</taxon>
        <taxon>Bacteroides</taxon>
    </lineage>
</organism>
<gene>
    <name evidence="2" type="ORF">BACSTE_01761</name>
</gene>
<reference evidence="2 3" key="2">
    <citation type="submission" date="2007-11" db="EMBL/GenBank/DDBJ databases">
        <authorList>
            <person name="Fulton L."/>
            <person name="Clifton S."/>
            <person name="Fulton B."/>
            <person name="Xu J."/>
            <person name="Minx P."/>
            <person name="Pepin K.H."/>
            <person name="Johnson M."/>
            <person name="Thiruvilangam P."/>
            <person name="Bhonagiri V."/>
            <person name="Nash W.E."/>
            <person name="Mardis E.R."/>
            <person name="Wilson R.K."/>
        </authorList>
    </citation>
    <scope>NUCLEOTIDE SEQUENCE [LARGE SCALE GENOMIC DNA]</scope>
    <source>
        <strain evidence="2 3">ATCC 43183</strain>
    </source>
</reference>
<dbReference type="AlphaFoldDB" id="B0NQW2"/>
<feature type="transmembrane region" description="Helical" evidence="1">
    <location>
        <begin position="28"/>
        <end position="48"/>
    </location>
</feature>
<keyword evidence="1" id="KW-0472">Membrane</keyword>
<evidence type="ECO:0000313" key="3">
    <source>
        <dbReference type="Proteomes" id="UP000004713"/>
    </source>
</evidence>
<evidence type="ECO:0000313" key="2">
    <source>
        <dbReference type="EMBL" id="EDS15260.1"/>
    </source>
</evidence>
<protein>
    <submittedName>
        <fullName evidence="2">Uncharacterized protein</fullName>
    </submittedName>
</protein>
<name>B0NQW2_BACSE</name>
<dbReference type="EMBL" id="ABFZ02000019">
    <property type="protein sequence ID" value="EDS15260.1"/>
    <property type="molecule type" value="Genomic_DNA"/>
</dbReference>
<dbReference type="Proteomes" id="UP000004713">
    <property type="component" value="Unassembled WGS sequence"/>
</dbReference>
<sequence length="63" mass="7245">MFLPSLWSSTRLLSSSKAMETSLGCTSTTSSLVTIICFYIFVIQMFSVQIYRYINLFYIDEPV</sequence>
<reference evidence="2 3" key="1">
    <citation type="submission" date="2007-11" db="EMBL/GenBank/DDBJ databases">
        <title>Draft genome sequence of Bacteroides stercoris(ATCC 43183).</title>
        <authorList>
            <person name="Sudarsanam P."/>
            <person name="Ley R."/>
            <person name="Guruge J."/>
            <person name="Turnbaugh P.J."/>
            <person name="Mahowald M."/>
            <person name="Liep D."/>
            <person name="Gordon J."/>
        </authorList>
    </citation>
    <scope>NUCLEOTIDE SEQUENCE [LARGE SCALE GENOMIC DNA]</scope>
    <source>
        <strain evidence="2 3">ATCC 43183</strain>
    </source>
</reference>
<accession>B0NQW2</accession>
<proteinExistence type="predicted"/>
<comment type="caution">
    <text evidence="2">The sequence shown here is derived from an EMBL/GenBank/DDBJ whole genome shotgun (WGS) entry which is preliminary data.</text>
</comment>